<evidence type="ECO:0000313" key="4">
    <source>
        <dbReference type="Proteomes" id="UP000192448"/>
    </source>
</evidence>
<sequence length="251" mass="25588">MSGSLHGKRALITGGHRGIGRAIAEAFTEAGAVVAIADIEGAEVAAKEIGCGAIGVACDVRSADSVAAAVQTTTASLGGLDVLVNNAGVEVIGPLHETSEADFDRLVSINVRGPWLVYKHAVPALIDGGGAIVNIASISGVVAFPLLGIYSATKAALIRLTEAMALELRDHRVRANAICPGFVNTEMVARTSDVFGDITGMSFEQMVTQGQGEMAAPADIAGLATYLASDTASFVNGTAIVVDGGMNLRRV</sequence>
<reference evidence="3 4" key="1">
    <citation type="submission" date="2017-02" db="EMBL/GenBank/DDBJ databases">
        <title>The new phylogeny of genus Mycobacterium.</title>
        <authorList>
            <person name="Tortoli E."/>
            <person name="Trovato A."/>
            <person name="Cirillo D.M."/>
        </authorList>
    </citation>
    <scope>NUCLEOTIDE SEQUENCE [LARGE SCALE GENOMIC DNA]</scope>
    <source>
        <strain evidence="3 4">RW6</strain>
    </source>
</reference>
<dbReference type="GO" id="GO:0016491">
    <property type="term" value="F:oxidoreductase activity"/>
    <property type="evidence" value="ECO:0007669"/>
    <property type="project" value="UniProtKB-KW"/>
</dbReference>
<dbReference type="CDD" id="cd05233">
    <property type="entry name" value="SDR_c"/>
    <property type="match status" value="1"/>
</dbReference>
<dbReference type="Proteomes" id="UP000192448">
    <property type="component" value="Unassembled WGS sequence"/>
</dbReference>
<dbReference type="InterPro" id="IPR002347">
    <property type="entry name" value="SDR_fam"/>
</dbReference>
<keyword evidence="4" id="KW-1185">Reference proteome</keyword>
<dbReference type="PRINTS" id="PR00081">
    <property type="entry name" value="GDHRDH"/>
</dbReference>
<dbReference type="OrthoDB" id="7064009at2"/>
<organism evidence="3 4">
    <name type="scientific">Mycobacterium aquaticum</name>
    <dbReference type="NCBI Taxonomy" id="1927124"/>
    <lineage>
        <taxon>Bacteria</taxon>
        <taxon>Bacillati</taxon>
        <taxon>Actinomycetota</taxon>
        <taxon>Actinomycetes</taxon>
        <taxon>Mycobacteriales</taxon>
        <taxon>Mycobacteriaceae</taxon>
        <taxon>Mycobacterium</taxon>
    </lineage>
</organism>
<dbReference type="PROSITE" id="PS00061">
    <property type="entry name" value="ADH_SHORT"/>
    <property type="match status" value="1"/>
</dbReference>
<name>A0A1X0B9Z6_9MYCO</name>
<dbReference type="RefSeq" id="WP_083160230.1">
    <property type="nucleotide sequence ID" value="NZ_MVHF01000002.1"/>
</dbReference>
<dbReference type="InterPro" id="IPR036291">
    <property type="entry name" value="NAD(P)-bd_dom_sf"/>
</dbReference>
<dbReference type="InterPro" id="IPR020904">
    <property type="entry name" value="Sc_DH/Rdtase_CS"/>
</dbReference>
<dbReference type="PANTHER" id="PTHR24321">
    <property type="entry name" value="DEHYDROGENASES, SHORT CHAIN"/>
    <property type="match status" value="1"/>
</dbReference>
<evidence type="ECO:0000256" key="1">
    <source>
        <dbReference type="ARBA" id="ARBA00006484"/>
    </source>
</evidence>
<evidence type="ECO:0000256" key="2">
    <source>
        <dbReference type="ARBA" id="ARBA00023002"/>
    </source>
</evidence>
<dbReference type="STRING" id="1927124.BST13_02305"/>
<dbReference type="PRINTS" id="PR00080">
    <property type="entry name" value="SDRFAMILY"/>
</dbReference>
<accession>A0A1X0B9Z6</accession>
<dbReference type="SUPFAM" id="SSF51735">
    <property type="entry name" value="NAD(P)-binding Rossmann-fold domains"/>
    <property type="match status" value="1"/>
</dbReference>
<dbReference type="FunFam" id="3.40.50.720:FF:000084">
    <property type="entry name" value="Short-chain dehydrogenase reductase"/>
    <property type="match status" value="1"/>
</dbReference>
<keyword evidence="2" id="KW-0560">Oxidoreductase</keyword>
<comment type="similarity">
    <text evidence="1">Belongs to the short-chain dehydrogenases/reductases (SDR) family.</text>
</comment>
<comment type="caution">
    <text evidence="3">The sequence shown here is derived from an EMBL/GenBank/DDBJ whole genome shotgun (WGS) entry which is preliminary data.</text>
</comment>
<dbReference type="NCBIfam" id="NF005559">
    <property type="entry name" value="PRK07231.1"/>
    <property type="match status" value="1"/>
</dbReference>
<dbReference type="AlphaFoldDB" id="A0A1X0B9Z6"/>
<dbReference type="Gene3D" id="3.40.50.720">
    <property type="entry name" value="NAD(P)-binding Rossmann-like Domain"/>
    <property type="match status" value="1"/>
</dbReference>
<protein>
    <submittedName>
        <fullName evidence="3">Short-chain dehydrogenase</fullName>
    </submittedName>
</protein>
<proteinExistence type="inferred from homology"/>
<dbReference type="PANTHER" id="PTHR24321:SF8">
    <property type="entry name" value="ESTRADIOL 17-BETA-DEHYDROGENASE 8-RELATED"/>
    <property type="match status" value="1"/>
</dbReference>
<dbReference type="EMBL" id="MVHF01000002">
    <property type="protein sequence ID" value="ORA39133.1"/>
    <property type="molecule type" value="Genomic_DNA"/>
</dbReference>
<evidence type="ECO:0000313" key="3">
    <source>
        <dbReference type="EMBL" id="ORA39133.1"/>
    </source>
</evidence>
<dbReference type="Pfam" id="PF13561">
    <property type="entry name" value="adh_short_C2"/>
    <property type="match status" value="1"/>
</dbReference>
<gene>
    <name evidence="3" type="ORF">BST13_02305</name>
</gene>